<dbReference type="CDD" id="cd06530">
    <property type="entry name" value="S26_SPase_I"/>
    <property type="match status" value="1"/>
</dbReference>
<comment type="similarity">
    <text evidence="2 7">Belongs to the peptidase S26 family.</text>
</comment>
<keyword evidence="10" id="KW-1185">Reference proteome</keyword>
<evidence type="ECO:0000259" key="8">
    <source>
        <dbReference type="Pfam" id="PF10502"/>
    </source>
</evidence>
<evidence type="ECO:0000256" key="4">
    <source>
        <dbReference type="ARBA" id="ARBA00019232"/>
    </source>
</evidence>
<dbReference type="GO" id="GO:0004252">
    <property type="term" value="F:serine-type endopeptidase activity"/>
    <property type="evidence" value="ECO:0007669"/>
    <property type="project" value="InterPro"/>
</dbReference>
<dbReference type="PANTHER" id="PTHR43390:SF1">
    <property type="entry name" value="CHLOROPLAST PROCESSING PEPTIDASE"/>
    <property type="match status" value="1"/>
</dbReference>
<dbReference type="NCBIfam" id="TIGR02227">
    <property type="entry name" value="sigpep_I_bact"/>
    <property type="match status" value="1"/>
</dbReference>
<accession>A0A5D3YJD9</accession>
<keyword evidence="7" id="KW-1133">Transmembrane helix</keyword>
<evidence type="ECO:0000256" key="7">
    <source>
        <dbReference type="RuleBase" id="RU362042"/>
    </source>
</evidence>
<proteinExistence type="inferred from homology"/>
<sequence>MKVSNRHYWFSVRAKKLVRWLKLIGAIVIISWLCKALLFSVYYVPTQSMSPTIQPNSYIIVLKFPYRLHTPAHWPLTNVPFPDLSINGIGNMNHNDIVVFEDPVGQNNSEIVSKRNLVKRCVGLPGDTIQIYLAHTTLNSQIIDHKHNVMINTKSDTLLKVFAIPQKKSNSYFMLGDNRTQSFDSRYFGLVPQKNLIGRAEAKIWPWPPKWL</sequence>
<dbReference type="GO" id="GO:0016020">
    <property type="term" value="C:membrane"/>
    <property type="evidence" value="ECO:0007669"/>
    <property type="project" value="UniProtKB-SubCell"/>
</dbReference>
<dbReference type="InterPro" id="IPR000223">
    <property type="entry name" value="Pept_S26A_signal_pept_1"/>
</dbReference>
<feature type="transmembrane region" description="Helical" evidence="7">
    <location>
        <begin position="20"/>
        <end position="44"/>
    </location>
</feature>
<dbReference type="EMBL" id="VNHY01000002">
    <property type="protein sequence ID" value="TYP93628.1"/>
    <property type="molecule type" value="Genomic_DNA"/>
</dbReference>
<evidence type="ECO:0000256" key="1">
    <source>
        <dbReference type="ARBA" id="ARBA00000677"/>
    </source>
</evidence>
<comment type="catalytic activity">
    <reaction evidence="1 7">
        <text>Cleavage of hydrophobic, N-terminal signal or leader sequences from secreted and periplasmic proteins.</text>
        <dbReference type="EC" id="3.4.21.89"/>
    </reaction>
</comment>
<protein>
    <recommendedName>
        <fullName evidence="4 7">Signal peptidase I</fullName>
        <ecNumber evidence="3 7">3.4.21.89</ecNumber>
    </recommendedName>
</protein>
<dbReference type="RefSeq" id="WP_148898688.1">
    <property type="nucleotide sequence ID" value="NZ_VNHY01000002.1"/>
</dbReference>
<dbReference type="Gene3D" id="2.10.109.10">
    <property type="entry name" value="Umud Fragment, subunit A"/>
    <property type="match status" value="1"/>
</dbReference>
<keyword evidence="7" id="KW-0645">Protease</keyword>
<dbReference type="InterPro" id="IPR019758">
    <property type="entry name" value="Pept_S26A_signal_pept_1_CS"/>
</dbReference>
<dbReference type="GO" id="GO:0006465">
    <property type="term" value="P:signal peptide processing"/>
    <property type="evidence" value="ECO:0007669"/>
    <property type="project" value="InterPro"/>
</dbReference>
<feature type="domain" description="Peptidase S26" evidence="8">
    <location>
        <begin position="18"/>
        <end position="205"/>
    </location>
</feature>
<dbReference type="Pfam" id="PF10502">
    <property type="entry name" value="Peptidase_S26"/>
    <property type="match status" value="1"/>
</dbReference>
<evidence type="ECO:0000256" key="5">
    <source>
        <dbReference type="ARBA" id="ARBA00022801"/>
    </source>
</evidence>
<evidence type="ECO:0000313" key="10">
    <source>
        <dbReference type="Proteomes" id="UP000324595"/>
    </source>
</evidence>
<evidence type="ECO:0000256" key="3">
    <source>
        <dbReference type="ARBA" id="ARBA00013208"/>
    </source>
</evidence>
<dbReference type="InterPro" id="IPR019533">
    <property type="entry name" value="Peptidase_S26"/>
</dbReference>
<keyword evidence="7" id="KW-0812">Transmembrane</keyword>
<dbReference type="OrthoDB" id="9802919at2"/>
<reference evidence="9 10" key="1">
    <citation type="submission" date="2019-07" db="EMBL/GenBank/DDBJ databases">
        <title>Genomic Encyclopedia of Archaeal and Bacterial Type Strains, Phase II (KMG-II): from individual species to whole genera.</title>
        <authorList>
            <person name="Goeker M."/>
        </authorList>
    </citation>
    <scope>NUCLEOTIDE SEQUENCE [LARGE SCALE GENOMIC DNA]</scope>
    <source>
        <strain evidence="9 10">DSM 21935</strain>
    </source>
</reference>
<evidence type="ECO:0000313" key="9">
    <source>
        <dbReference type="EMBL" id="TYP93628.1"/>
    </source>
</evidence>
<feature type="active site" evidence="6">
    <location>
        <position position="119"/>
    </location>
</feature>
<dbReference type="PANTHER" id="PTHR43390">
    <property type="entry name" value="SIGNAL PEPTIDASE I"/>
    <property type="match status" value="1"/>
</dbReference>
<evidence type="ECO:0000256" key="6">
    <source>
        <dbReference type="PIRSR" id="PIRSR600223-1"/>
    </source>
</evidence>
<name>A0A5D3YJD9_9BACT</name>
<keyword evidence="5 7" id="KW-0378">Hydrolase</keyword>
<feature type="active site" evidence="6">
    <location>
        <position position="48"/>
    </location>
</feature>
<dbReference type="PROSITE" id="PS00761">
    <property type="entry name" value="SPASE_I_3"/>
    <property type="match status" value="1"/>
</dbReference>
<comment type="caution">
    <text evidence="9">The sequence shown here is derived from an EMBL/GenBank/DDBJ whole genome shotgun (WGS) entry which is preliminary data.</text>
</comment>
<gene>
    <name evidence="9" type="ORF">LX73_1335</name>
</gene>
<dbReference type="GO" id="GO:0009003">
    <property type="term" value="F:signal peptidase activity"/>
    <property type="evidence" value="ECO:0007669"/>
    <property type="project" value="UniProtKB-EC"/>
</dbReference>
<keyword evidence="7" id="KW-0472">Membrane</keyword>
<dbReference type="SUPFAM" id="SSF51306">
    <property type="entry name" value="LexA/Signal peptidase"/>
    <property type="match status" value="1"/>
</dbReference>
<evidence type="ECO:0000256" key="2">
    <source>
        <dbReference type="ARBA" id="ARBA00009370"/>
    </source>
</evidence>
<comment type="subcellular location">
    <subcellularLocation>
        <location evidence="7">Membrane</location>
        <topology evidence="7">Single-pass type II membrane protein</topology>
    </subcellularLocation>
</comment>
<dbReference type="Proteomes" id="UP000324595">
    <property type="component" value="Unassembled WGS sequence"/>
</dbReference>
<dbReference type="AlphaFoldDB" id="A0A5D3YJD9"/>
<dbReference type="PRINTS" id="PR00727">
    <property type="entry name" value="LEADERPTASE"/>
</dbReference>
<organism evidence="9 10">
    <name type="scientific">Fodinibius salinus</name>
    <dbReference type="NCBI Taxonomy" id="860790"/>
    <lineage>
        <taxon>Bacteria</taxon>
        <taxon>Pseudomonadati</taxon>
        <taxon>Balneolota</taxon>
        <taxon>Balneolia</taxon>
        <taxon>Balneolales</taxon>
        <taxon>Balneolaceae</taxon>
        <taxon>Fodinibius</taxon>
    </lineage>
</organism>
<dbReference type="InterPro" id="IPR036286">
    <property type="entry name" value="LexA/Signal_pep-like_sf"/>
</dbReference>
<dbReference type="EC" id="3.4.21.89" evidence="3 7"/>